<dbReference type="Proteomes" id="UP000501122">
    <property type="component" value="Chromosome"/>
</dbReference>
<evidence type="ECO:0000313" key="2">
    <source>
        <dbReference type="Proteomes" id="UP000501122"/>
    </source>
</evidence>
<dbReference type="RefSeq" id="WP_164953415.1">
    <property type="nucleotide sequence ID" value="NZ_CP047363.1"/>
</dbReference>
<sequence>MTRDEFIKEVQITYLNLGHNPNFNAVSPDALMQLAIESMKEEIASIKAMPRLTKHNGIGTFNGIR</sequence>
<dbReference type="EMBL" id="CP047363">
    <property type="protein sequence ID" value="QIH78290.1"/>
    <property type="molecule type" value="Genomic_DNA"/>
</dbReference>
<reference evidence="1" key="1">
    <citation type="journal article" date="2020" name="Antimicrob. Agents Chemother.">
        <title>The novel macrolide resistance genes mef(D), msr(F) and msr(H) are present on resistance islands in Macrococcus canis, Macrococcus caseolyticus and Staphylococcus aureus.</title>
        <authorList>
            <person name="Schwendener S."/>
            <person name="Dona V."/>
            <person name="Perreten V."/>
        </authorList>
    </citation>
    <scope>NUCLEOTIDE SEQUENCE</scope>
    <source>
        <strain evidence="1">Epi0076A</strain>
    </source>
</reference>
<gene>
    <name evidence="1" type="ORF">GTN30_06360</name>
</gene>
<dbReference type="AlphaFoldDB" id="A0AAE6X2G6"/>
<name>A0AAE6X2G6_9STAP</name>
<accession>A0AAE6X2G6</accession>
<evidence type="ECO:0000313" key="1">
    <source>
        <dbReference type="EMBL" id="QIH78290.1"/>
    </source>
</evidence>
<organism evidence="1 2">
    <name type="scientific">Macrococcoides canis</name>
    <dbReference type="NCBI Taxonomy" id="1855823"/>
    <lineage>
        <taxon>Bacteria</taxon>
        <taxon>Bacillati</taxon>
        <taxon>Bacillota</taxon>
        <taxon>Bacilli</taxon>
        <taxon>Bacillales</taxon>
        <taxon>Staphylococcaceae</taxon>
        <taxon>Macrococcoides</taxon>
    </lineage>
</organism>
<proteinExistence type="predicted"/>
<protein>
    <submittedName>
        <fullName evidence="1">Uncharacterized protein</fullName>
    </submittedName>
</protein>